<accession>A0A1I1Y047</accession>
<dbReference type="PANTHER" id="PTHR40400:SF1">
    <property type="entry name" value="SLR1512 PROTEIN"/>
    <property type="match status" value="1"/>
</dbReference>
<evidence type="ECO:0000313" key="2">
    <source>
        <dbReference type="EMBL" id="SFE11443.1"/>
    </source>
</evidence>
<dbReference type="AlphaFoldDB" id="A0A1I1Y047"/>
<dbReference type="OrthoDB" id="345121at2"/>
<dbReference type="EMBL" id="FOMS01000006">
    <property type="protein sequence ID" value="SFE11443.1"/>
    <property type="molecule type" value="Genomic_DNA"/>
</dbReference>
<sequence length="336" mass="35392">MIGSAASNLLDPAVLFFVLGAGIGLLRSNLEIPSALARFLTLYLLIALGLKGGAALSTGGLPAEGILAIGAAMGMATFVPAYAFYLLSRRIDPFDSAAIAATYGSVSAVTFITAQQFLTARDVDFGGYMTVAMVLMETPAIIMAVFLATMVRSRQAVAKAASAPEYDEAFEPLSTREVLREALTDGAQLVLIGSLVIGYLAGTEGKEELLPFTSGIFKGMLAFFLLEMGLLVGRQISEGRAKLDKALFAFSFLSPPVNAAIALVLAYMIGLQVGDAVLLAILASSASYIVVPAVVRYAIPEARPGVYFTMALGLTFPFNILIGIPLYFAAAEYVWP</sequence>
<evidence type="ECO:0008006" key="4">
    <source>
        <dbReference type="Google" id="ProtNLM"/>
    </source>
</evidence>
<organism evidence="2 3">
    <name type="scientific">Roseivivax sediminis</name>
    <dbReference type="NCBI Taxonomy" id="936889"/>
    <lineage>
        <taxon>Bacteria</taxon>
        <taxon>Pseudomonadati</taxon>
        <taxon>Pseudomonadota</taxon>
        <taxon>Alphaproteobacteria</taxon>
        <taxon>Rhodobacterales</taxon>
        <taxon>Roseobacteraceae</taxon>
        <taxon>Roseivivax</taxon>
    </lineage>
</organism>
<evidence type="ECO:0000256" key="1">
    <source>
        <dbReference type="SAM" id="Phobius"/>
    </source>
</evidence>
<keyword evidence="1" id="KW-0472">Membrane</keyword>
<feature type="transmembrane region" description="Helical" evidence="1">
    <location>
        <begin position="12"/>
        <end position="30"/>
    </location>
</feature>
<feature type="transmembrane region" description="Helical" evidence="1">
    <location>
        <begin position="276"/>
        <end position="299"/>
    </location>
</feature>
<evidence type="ECO:0000313" key="3">
    <source>
        <dbReference type="Proteomes" id="UP000325289"/>
    </source>
</evidence>
<feature type="transmembrane region" description="Helical" evidence="1">
    <location>
        <begin position="99"/>
        <end position="119"/>
    </location>
</feature>
<proteinExistence type="predicted"/>
<dbReference type="Proteomes" id="UP000325289">
    <property type="component" value="Unassembled WGS sequence"/>
</dbReference>
<feature type="transmembrane region" description="Helical" evidence="1">
    <location>
        <begin position="66"/>
        <end position="87"/>
    </location>
</feature>
<keyword evidence="1" id="KW-0812">Transmembrane</keyword>
<keyword evidence="3" id="KW-1185">Reference proteome</keyword>
<feature type="transmembrane region" description="Helical" evidence="1">
    <location>
        <begin position="214"/>
        <end position="234"/>
    </location>
</feature>
<name>A0A1I1Y047_9RHOB</name>
<reference evidence="2 3" key="1">
    <citation type="submission" date="2016-10" db="EMBL/GenBank/DDBJ databases">
        <authorList>
            <person name="Varghese N."/>
            <person name="Submissions S."/>
        </authorList>
    </citation>
    <scope>NUCLEOTIDE SEQUENCE [LARGE SCALE GENOMIC DNA]</scope>
    <source>
        <strain evidence="3">YIM D21,KCTC 23444,ACCC 10710</strain>
    </source>
</reference>
<gene>
    <name evidence="2" type="ORF">SAMN04515678_106172</name>
</gene>
<keyword evidence="1" id="KW-1133">Transmembrane helix</keyword>
<feature type="transmembrane region" description="Helical" evidence="1">
    <location>
        <begin position="246"/>
        <end position="270"/>
    </location>
</feature>
<feature type="transmembrane region" description="Helical" evidence="1">
    <location>
        <begin position="125"/>
        <end position="149"/>
    </location>
</feature>
<protein>
    <recommendedName>
        <fullName evidence="4">Sodium-dependent bicarbonate transport family permease</fullName>
    </recommendedName>
</protein>
<feature type="transmembrane region" description="Helical" evidence="1">
    <location>
        <begin position="306"/>
        <end position="330"/>
    </location>
</feature>
<dbReference type="InterPro" id="IPR010293">
    <property type="entry name" value="Sbt_1"/>
</dbReference>
<dbReference type="RefSeq" id="WP_149755997.1">
    <property type="nucleotide sequence ID" value="NZ_FOMS01000006.1"/>
</dbReference>
<feature type="transmembrane region" description="Helical" evidence="1">
    <location>
        <begin position="182"/>
        <end position="202"/>
    </location>
</feature>
<feature type="transmembrane region" description="Helical" evidence="1">
    <location>
        <begin position="42"/>
        <end position="60"/>
    </location>
</feature>
<dbReference type="Pfam" id="PF05982">
    <property type="entry name" value="Sbt_1"/>
    <property type="match status" value="1"/>
</dbReference>
<dbReference type="PANTHER" id="PTHR40400">
    <property type="entry name" value="SLR1512 PROTEIN"/>
    <property type="match status" value="1"/>
</dbReference>